<dbReference type="CDD" id="cd00090">
    <property type="entry name" value="HTH_ARSR"/>
    <property type="match status" value="1"/>
</dbReference>
<name>A0A7G9T7F4_9LACO</name>
<dbReference type="PANTHER" id="PTHR43132">
    <property type="entry name" value="ARSENICAL RESISTANCE OPERON REPRESSOR ARSR-RELATED"/>
    <property type="match status" value="1"/>
</dbReference>
<accession>A0A7G9T7F4</accession>
<dbReference type="EMBL" id="CP060724">
    <property type="protein sequence ID" value="QNN76029.1"/>
    <property type="molecule type" value="Genomic_DNA"/>
</dbReference>
<gene>
    <name evidence="5" type="ORF">H9L19_04095</name>
</gene>
<dbReference type="InterPro" id="IPR036388">
    <property type="entry name" value="WH-like_DNA-bd_sf"/>
</dbReference>
<dbReference type="AlphaFoldDB" id="A0A7G9T7F4"/>
<evidence type="ECO:0000259" key="4">
    <source>
        <dbReference type="PROSITE" id="PS50987"/>
    </source>
</evidence>
<dbReference type="InterPro" id="IPR051011">
    <property type="entry name" value="Metal_resp_trans_reg"/>
</dbReference>
<organism evidence="5 6">
    <name type="scientific">Weissella diestrammenae</name>
    <dbReference type="NCBI Taxonomy" id="1162633"/>
    <lineage>
        <taxon>Bacteria</taxon>
        <taxon>Bacillati</taxon>
        <taxon>Bacillota</taxon>
        <taxon>Bacilli</taxon>
        <taxon>Lactobacillales</taxon>
        <taxon>Lactobacillaceae</taxon>
        <taxon>Weissella</taxon>
    </lineage>
</organism>
<keyword evidence="3" id="KW-0804">Transcription</keyword>
<dbReference type="PROSITE" id="PS50987">
    <property type="entry name" value="HTH_ARSR_2"/>
    <property type="match status" value="1"/>
</dbReference>
<dbReference type="Pfam" id="PF01022">
    <property type="entry name" value="HTH_5"/>
    <property type="match status" value="1"/>
</dbReference>
<evidence type="ECO:0000256" key="2">
    <source>
        <dbReference type="ARBA" id="ARBA00023125"/>
    </source>
</evidence>
<keyword evidence="2" id="KW-0238">DNA-binding</keyword>
<proteinExistence type="predicted"/>
<dbReference type="NCBIfam" id="NF033788">
    <property type="entry name" value="HTH_metalloreg"/>
    <property type="match status" value="1"/>
</dbReference>
<evidence type="ECO:0000313" key="5">
    <source>
        <dbReference type="EMBL" id="QNN76029.1"/>
    </source>
</evidence>
<dbReference type="Proteomes" id="UP000515800">
    <property type="component" value="Chromosome"/>
</dbReference>
<dbReference type="RefSeq" id="WP_187529857.1">
    <property type="nucleotide sequence ID" value="NZ_CP060724.1"/>
</dbReference>
<keyword evidence="1" id="KW-0805">Transcription regulation</keyword>
<dbReference type="PANTHER" id="PTHR43132:SF6">
    <property type="entry name" value="HTH-TYPE TRANSCRIPTIONAL REPRESSOR CZRA"/>
    <property type="match status" value="1"/>
</dbReference>
<dbReference type="GO" id="GO:0003700">
    <property type="term" value="F:DNA-binding transcription factor activity"/>
    <property type="evidence" value="ECO:0007669"/>
    <property type="project" value="InterPro"/>
</dbReference>
<dbReference type="InterPro" id="IPR011991">
    <property type="entry name" value="ArsR-like_HTH"/>
</dbReference>
<keyword evidence="6" id="KW-1185">Reference proteome</keyword>
<dbReference type="InterPro" id="IPR036390">
    <property type="entry name" value="WH_DNA-bd_sf"/>
</dbReference>
<evidence type="ECO:0000313" key="6">
    <source>
        <dbReference type="Proteomes" id="UP000515800"/>
    </source>
</evidence>
<protein>
    <submittedName>
        <fullName evidence="5">Winged helix-turn-helix transcriptional regulator</fullName>
    </submittedName>
</protein>
<dbReference type="SUPFAM" id="SSF46785">
    <property type="entry name" value="Winged helix' DNA-binding domain"/>
    <property type="match status" value="1"/>
</dbReference>
<dbReference type="InterPro" id="IPR001845">
    <property type="entry name" value="HTH_ArsR_DNA-bd_dom"/>
</dbReference>
<evidence type="ECO:0000256" key="3">
    <source>
        <dbReference type="ARBA" id="ARBA00023163"/>
    </source>
</evidence>
<dbReference type="PRINTS" id="PR00778">
    <property type="entry name" value="HTHARSR"/>
</dbReference>
<dbReference type="GO" id="GO:0003677">
    <property type="term" value="F:DNA binding"/>
    <property type="evidence" value="ECO:0007669"/>
    <property type="project" value="UniProtKB-KW"/>
</dbReference>
<reference evidence="5 6" key="1">
    <citation type="submission" date="2020-08" db="EMBL/GenBank/DDBJ databases">
        <title>Genome sequence of Weissella diestrammenae KACC 16890T.</title>
        <authorList>
            <person name="Hyun D.-W."/>
            <person name="Bae J.-W."/>
        </authorList>
    </citation>
    <scope>NUCLEOTIDE SEQUENCE [LARGE SCALE GENOMIC DNA]</scope>
    <source>
        <strain evidence="5 6">KACC 16890</strain>
    </source>
</reference>
<sequence>MKKEAINELEQIFKLLGNKQRLTILELLRVRAYRVSEIVDVMQMEQSAISHQLKLLREAQLVQTKKQGREVLYCLTDSHILKLLDNAMQHVNHVLLHESHEVYELSQQSHDSNE</sequence>
<feature type="domain" description="HTH arsR-type" evidence="4">
    <location>
        <begin position="1"/>
        <end position="95"/>
    </location>
</feature>
<dbReference type="Gene3D" id="1.10.10.10">
    <property type="entry name" value="Winged helix-like DNA-binding domain superfamily/Winged helix DNA-binding domain"/>
    <property type="match status" value="1"/>
</dbReference>
<evidence type="ECO:0000256" key="1">
    <source>
        <dbReference type="ARBA" id="ARBA00023015"/>
    </source>
</evidence>
<dbReference type="KEGG" id="wdi:H9L19_04095"/>
<dbReference type="SMART" id="SM00418">
    <property type="entry name" value="HTH_ARSR"/>
    <property type="match status" value="1"/>
</dbReference>